<dbReference type="Proteomes" id="UP000276128">
    <property type="component" value="Unassembled WGS sequence"/>
</dbReference>
<protein>
    <recommendedName>
        <fullName evidence="3">ParB/Sulfiredoxin domain-containing protein</fullName>
    </recommendedName>
</protein>
<dbReference type="RefSeq" id="WP_126140679.1">
    <property type="nucleotide sequence ID" value="NZ_RXHU01000022.1"/>
</dbReference>
<proteinExistence type="predicted"/>
<keyword evidence="2" id="KW-1185">Reference proteome</keyword>
<evidence type="ECO:0000313" key="1">
    <source>
        <dbReference type="EMBL" id="RTE10096.1"/>
    </source>
</evidence>
<gene>
    <name evidence="1" type="ORF">EJQ19_07985</name>
</gene>
<organism evidence="1 2">
    <name type="scientific">Paenibacillus whitsoniae</name>
    <dbReference type="NCBI Taxonomy" id="2496558"/>
    <lineage>
        <taxon>Bacteria</taxon>
        <taxon>Bacillati</taxon>
        <taxon>Bacillota</taxon>
        <taxon>Bacilli</taxon>
        <taxon>Bacillales</taxon>
        <taxon>Paenibacillaceae</taxon>
        <taxon>Paenibacillus</taxon>
    </lineage>
</organism>
<comment type="caution">
    <text evidence="1">The sequence shown here is derived from an EMBL/GenBank/DDBJ whole genome shotgun (WGS) entry which is preliminary data.</text>
</comment>
<dbReference type="EMBL" id="RXHU01000022">
    <property type="protein sequence ID" value="RTE10096.1"/>
    <property type="molecule type" value="Genomic_DNA"/>
</dbReference>
<reference evidence="1 2" key="1">
    <citation type="submission" date="2018-12" db="EMBL/GenBank/DDBJ databases">
        <title>Bacillus ochoae sp. nov., Paenibacillus whitsoniae sp. nov., Paenibacillus spiritus sp. nov. Isolated from the Mars Exploration Rover during spacecraft assembly.</title>
        <authorList>
            <person name="Seuylemezian A."/>
            <person name="Vaishampayan P."/>
        </authorList>
    </citation>
    <scope>NUCLEOTIDE SEQUENCE [LARGE SCALE GENOMIC DNA]</scope>
    <source>
        <strain evidence="1 2">MER 54</strain>
    </source>
</reference>
<dbReference type="AlphaFoldDB" id="A0A430JGH1"/>
<dbReference type="OrthoDB" id="2989488at2"/>
<sequence>MRFTVQYIQLDKIKPGIASVMTSHIRKLRHLMWDCMHLLVVRKNRKDGTYTVVLGQERYDYLRKHTKKRTAPCLVDESRSSAQASRWLTRLRSRSARQAFPVIDRSRLTPAAWSIIRSFLREDKARLTRLSRKQQAQVFALAFRYRRTVIAAMKAKVDEIAKKDDE</sequence>
<evidence type="ECO:0008006" key="3">
    <source>
        <dbReference type="Google" id="ProtNLM"/>
    </source>
</evidence>
<accession>A0A430JGH1</accession>
<name>A0A430JGH1_9BACL</name>
<evidence type="ECO:0000313" key="2">
    <source>
        <dbReference type="Proteomes" id="UP000276128"/>
    </source>
</evidence>